<dbReference type="SUPFAM" id="SSF53850">
    <property type="entry name" value="Periplasmic binding protein-like II"/>
    <property type="match status" value="1"/>
</dbReference>
<dbReference type="PANTHER" id="PTHR35936:SF19">
    <property type="entry name" value="AMINO-ACID-BINDING PROTEIN YXEM-RELATED"/>
    <property type="match status" value="1"/>
</dbReference>
<evidence type="ECO:0000256" key="2">
    <source>
        <dbReference type="ARBA" id="ARBA00010333"/>
    </source>
</evidence>
<keyword evidence="8" id="KW-1185">Reference proteome</keyword>
<reference evidence="7 8" key="1">
    <citation type="submission" date="2021-08" db="EMBL/GenBank/DDBJ databases">
        <title>Culture and genomic analysis of Symbiopectobacterium purcellii sp. nov. gen. nov., isolated from the leafhopper Empoasca decipiens.</title>
        <authorList>
            <person name="Nadal-Jimenez P."/>
            <person name="Siozios S."/>
            <person name="Halliday N."/>
            <person name="Camara M."/>
            <person name="Hurst G.D.D."/>
        </authorList>
    </citation>
    <scope>NUCLEOTIDE SEQUENCE [LARGE SCALE GENOMIC DNA]</scope>
    <source>
        <strain evidence="7 8">SyEd1</strain>
    </source>
</reference>
<feature type="signal peptide" evidence="5">
    <location>
        <begin position="1"/>
        <end position="20"/>
    </location>
</feature>
<gene>
    <name evidence="7" type="ORF">K6K13_22160</name>
</gene>
<dbReference type="CDD" id="cd13709">
    <property type="entry name" value="PBP2_YxeM"/>
    <property type="match status" value="1"/>
</dbReference>
<sequence>MIMKKLTLSALALTTAFLMAGCDSQDKKAAAGGEASTVLRVGSTGQSYPSGFKQDNKLVGFDVEVTETIAKDLNYKIEWVTADFSGLMGQLEANKLDTVANVVAITPARKEKYNFADVYSYYGSQIVTHKDNTNINTLDDLKGKTVAGVLGSNHLNNLKKAFADGSVTIRTYETRDGAMNDALSKRVEGYVNSRPILLAEINKRNLPFKLVGDPLVIEEVSFPFHKDEKGDKLREQFNAELTKMRADGRLKEISVKYFGEDITAAPQAH</sequence>
<evidence type="ECO:0000256" key="1">
    <source>
        <dbReference type="ARBA" id="ARBA00004196"/>
    </source>
</evidence>
<comment type="similarity">
    <text evidence="2 4">Belongs to the bacterial solute-binding protein 3 family.</text>
</comment>
<dbReference type="EMBL" id="CP081864">
    <property type="protein sequence ID" value="QZN95799.1"/>
    <property type="molecule type" value="Genomic_DNA"/>
</dbReference>
<dbReference type="Pfam" id="PF00497">
    <property type="entry name" value="SBP_bac_3"/>
    <property type="match status" value="1"/>
</dbReference>
<evidence type="ECO:0000256" key="3">
    <source>
        <dbReference type="ARBA" id="ARBA00022729"/>
    </source>
</evidence>
<comment type="subcellular location">
    <subcellularLocation>
        <location evidence="1">Cell envelope</location>
    </subcellularLocation>
</comment>
<dbReference type="PANTHER" id="PTHR35936">
    <property type="entry name" value="MEMBRANE-BOUND LYTIC MUREIN TRANSGLYCOSYLASE F"/>
    <property type="match status" value="1"/>
</dbReference>
<name>A0ABX9AQN2_9ENTR</name>
<evidence type="ECO:0000256" key="5">
    <source>
        <dbReference type="SAM" id="SignalP"/>
    </source>
</evidence>
<dbReference type="PROSITE" id="PS01039">
    <property type="entry name" value="SBP_BACTERIAL_3"/>
    <property type="match status" value="1"/>
</dbReference>
<feature type="domain" description="Solute-binding protein family 3/N-terminal" evidence="6">
    <location>
        <begin position="38"/>
        <end position="261"/>
    </location>
</feature>
<evidence type="ECO:0000313" key="7">
    <source>
        <dbReference type="EMBL" id="QZN95799.1"/>
    </source>
</evidence>
<evidence type="ECO:0000256" key="4">
    <source>
        <dbReference type="RuleBase" id="RU003744"/>
    </source>
</evidence>
<evidence type="ECO:0000259" key="6">
    <source>
        <dbReference type="SMART" id="SM00062"/>
    </source>
</evidence>
<feature type="chain" id="PRO_5045659690" evidence="5">
    <location>
        <begin position="21"/>
        <end position="269"/>
    </location>
</feature>
<dbReference type="Proteomes" id="UP000825886">
    <property type="component" value="Chromosome"/>
</dbReference>
<organism evidence="7 8">
    <name type="scientific">Symbiopectobacterium purcellii</name>
    <dbReference type="NCBI Taxonomy" id="2871826"/>
    <lineage>
        <taxon>Bacteria</taxon>
        <taxon>Pseudomonadati</taxon>
        <taxon>Pseudomonadota</taxon>
        <taxon>Gammaproteobacteria</taxon>
        <taxon>Enterobacterales</taxon>
        <taxon>Enterobacteriaceae</taxon>
    </lineage>
</organism>
<evidence type="ECO:0000313" key="8">
    <source>
        <dbReference type="Proteomes" id="UP000825886"/>
    </source>
</evidence>
<proteinExistence type="inferred from homology"/>
<dbReference type="InterPro" id="IPR001638">
    <property type="entry name" value="Solute-binding_3/MltF_N"/>
</dbReference>
<dbReference type="InterPro" id="IPR018313">
    <property type="entry name" value="SBP_3_CS"/>
</dbReference>
<dbReference type="Gene3D" id="3.40.190.10">
    <property type="entry name" value="Periplasmic binding protein-like II"/>
    <property type="match status" value="2"/>
</dbReference>
<dbReference type="RefSeq" id="WP_222158875.1">
    <property type="nucleotide sequence ID" value="NZ_CP081864.1"/>
</dbReference>
<dbReference type="PROSITE" id="PS51257">
    <property type="entry name" value="PROKAR_LIPOPROTEIN"/>
    <property type="match status" value="1"/>
</dbReference>
<dbReference type="SMART" id="SM00062">
    <property type="entry name" value="PBPb"/>
    <property type="match status" value="1"/>
</dbReference>
<protein>
    <submittedName>
        <fullName evidence="7">Amino acid ABC transporter substrate-binding protein</fullName>
    </submittedName>
</protein>
<accession>A0ABX9AQN2</accession>
<keyword evidence="3 5" id="KW-0732">Signal</keyword>